<dbReference type="AlphaFoldDB" id="G0TYK7"/>
<dbReference type="EMBL" id="HE573023">
    <property type="protein sequence ID" value="CCC49054.1"/>
    <property type="molecule type" value="Genomic_DNA"/>
</dbReference>
<organism evidence="1">
    <name type="scientific">Trypanosoma vivax (strain Y486)</name>
    <dbReference type="NCBI Taxonomy" id="1055687"/>
    <lineage>
        <taxon>Eukaryota</taxon>
        <taxon>Discoba</taxon>
        <taxon>Euglenozoa</taxon>
        <taxon>Kinetoplastea</taxon>
        <taxon>Metakinetoplastina</taxon>
        <taxon>Trypanosomatida</taxon>
        <taxon>Trypanosomatidae</taxon>
        <taxon>Trypanosoma</taxon>
        <taxon>Duttonella</taxon>
    </lineage>
</organism>
<evidence type="ECO:0000313" key="1">
    <source>
        <dbReference type="EMBL" id="CCC49054.1"/>
    </source>
</evidence>
<accession>G0TYK7</accession>
<reference evidence="1" key="1">
    <citation type="journal article" date="2012" name="Proc. Natl. Acad. Sci. U.S.A.">
        <title>Antigenic diversity is generated by distinct evolutionary mechanisms in African trypanosome species.</title>
        <authorList>
            <person name="Jackson A.P."/>
            <person name="Berry A."/>
            <person name="Aslett M."/>
            <person name="Allison H.C."/>
            <person name="Burton P."/>
            <person name="Vavrova-Anderson J."/>
            <person name="Brown R."/>
            <person name="Browne H."/>
            <person name="Corton N."/>
            <person name="Hauser H."/>
            <person name="Gamble J."/>
            <person name="Gilderthorp R."/>
            <person name="Marcello L."/>
            <person name="McQuillan J."/>
            <person name="Otto T.D."/>
            <person name="Quail M.A."/>
            <person name="Sanders M.J."/>
            <person name="van Tonder A."/>
            <person name="Ginger M.L."/>
            <person name="Field M.C."/>
            <person name="Barry J.D."/>
            <person name="Hertz-Fowler C."/>
            <person name="Berriman M."/>
        </authorList>
    </citation>
    <scope>NUCLEOTIDE SEQUENCE</scope>
    <source>
        <strain evidence="1">Y486</strain>
    </source>
</reference>
<name>G0TYK7_TRYVY</name>
<proteinExistence type="predicted"/>
<dbReference type="UniPathway" id="UPA00232"/>
<protein>
    <submittedName>
        <fullName evidence="1">Uncharacterized protein</fullName>
    </submittedName>
</protein>
<gene>
    <name evidence="1" type="ORF">TVY486_0703880</name>
</gene>
<dbReference type="VEuPathDB" id="TriTrypDB:TvY486_0703880"/>
<sequence>MNADVSNAIRIALLKEGMLLAPTYGFKSECLFAAAKRSLSLNSNFVHFNCVNSANFAQLFPRGFPIAVIENILMKSNADSLVHLEQCFSKNAILNNVAKHTEPHKYVDFTLPSVKNVVVEAMDTKICSLVPFAPHWFEATSLECLPSNVPHAARYSIEFIDSVCYYAERVKRLKQIILSGKIVSDSGVSDFVSVSSNSRSLDDSSFIKPGAETVWKSFALVAPLSSAPVRGGILDCEWYALRFKVASVFSLCMLSFLGDKSYNHKHTREMAKSIINTLF</sequence>
<dbReference type="GO" id="GO:0006744">
    <property type="term" value="P:ubiquinone biosynthetic process"/>
    <property type="evidence" value="ECO:0007669"/>
    <property type="project" value="UniProtKB-UniPathway"/>
</dbReference>